<dbReference type="PANTHER" id="PTHR48027">
    <property type="entry name" value="HETEROGENEOUS NUCLEAR RIBONUCLEOPROTEIN 87F-RELATED"/>
    <property type="match status" value="1"/>
</dbReference>
<dbReference type="InterPro" id="IPR035979">
    <property type="entry name" value="RBD_domain_sf"/>
</dbReference>
<dbReference type="RefSeq" id="XP_056850653.1">
    <property type="nucleotide sequence ID" value="XM_056994673.1"/>
</dbReference>
<keyword evidence="4" id="KW-1185">Reference proteome</keyword>
<dbReference type="AlphaFoldDB" id="A0A9W3CGF8"/>
<evidence type="ECO:0000313" key="5">
    <source>
        <dbReference type="RefSeq" id="XP_056850653.1"/>
    </source>
</evidence>
<proteinExistence type="predicted"/>
<dbReference type="Gene3D" id="3.30.70.330">
    <property type="match status" value="1"/>
</dbReference>
<dbReference type="InterPro" id="IPR052462">
    <property type="entry name" value="SLIRP/GR-RBP-like"/>
</dbReference>
<name>A0A9W3CGF8_RAPSA</name>
<dbReference type="GeneID" id="108824109"/>
<dbReference type="PROSITE" id="PS50102">
    <property type="entry name" value="RRM"/>
    <property type="match status" value="1"/>
</dbReference>
<evidence type="ECO:0000256" key="1">
    <source>
        <dbReference type="ARBA" id="ARBA00022884"/>
    </source>
</evidence>
<evidence type="ECO:0000256" key="2">
    <source>
        <dbReference type="PROSITE-ProRule" id="PRU00176"/>
    </source>
</evidence>
<keyword evidence="1 2" id="KW-0694">RNA-binding</keyword>
<dbReference type="Proteomes" id="UP000504610">
    <property type="component" value="Chromosome 9"/>
</dbReference>
<dbReference type="OrthoDB" id="439808at2759"/>
<gene>
    <name evidence="5" type="primary">LOC108824109</name>
</gene>
<dbReference type="InterPro" id="IPR012677">
    <property type="entry name" value="Nucleotide-bd_a/b_plait_sf"/>
</dbReference>
<protein>
    <submittedName>
        <fullName evidence="5">LOW QUALITY PROTEIN: glycine-rich RNA-binding protein 3, mitochondrial</fullName>
    </submittedName>
</protein>
<dbReference type="SMART" id="SM00360">
    <property type="entry name" value="RRM"/>
    <property type="match status" value="1"/>
</dbReference>
<dbReference type="GO" id="GO:0003723">
    <property type="term" value="F:RNA binding"/>
    <property type="evidence" value="ECO:0007669"/>
    <property type="project" value="UniProtKB-UniRule"/>
</dbReference>
<reference evidence="4" key="1">
    <citation type="journal article" date="2019" name="Database">
        <title>The radish genome database (RadishGD): an integrated information resource for radish genomics.</title>
        <authorList>
            <person name="Yu H.J."/>
            <person name="Baek S."/>
            <person name="Lee Y.J."/>
            <person name="Cho A."/>
            <person name="Mun J.H."/>
        </authorList>
    </citation>
    <scope>NUCLEOTIDE SEQUENCE [LARGE SCALE GENOMIC DNA]</scope>
    <source>
        <strain evidence="4">cv. WK10039</strain>
    </source>
</reference>
<feature type="domain" description="RRM" evidence="3">
    <location>
        <begin position="29"/>
        <end position="107"/>
    </location>
</feature>
<reference evidence="5" key="2">
    <citation type="submission" date="2025-08" db="UniProtKB">
        <authorList>
            <consortium name="RefSeq"/>
        </authorList>
    </citation>
    <scope>IDENTIFICATION</scope>
    <source>
        <tissue evidence="5">Leaf</tissue>
    </source>
</reference>
<accession>A0A9W3CGF8</accession>
<organism evidence="4 5">
    <name type="scientific">Raphanus sativus</name>
    <name type="common">Radish</name>
    <name type="synonym">Raphanus raphanistrum var. sativus</name>
    <dbReference type="NCBI Taxonomy" id="3726"/>
    <lineage>
        <taxon>Eukaryota</taxon>
        <taxon>Viridiplantae</taxon>
        <taxon>Streptophyta</taxon>
        <taxon>Embryophyta</taxon>
        <taxon>Tracheophyta</taxon>
        <taxon>Spermatophyta</taxon>
        <taxon>Magnoliopsida</taxon>
        <taxon>eudicotyledons</taxon>
        <taxon>Gunneridae</taxon>
        <taxon>Pentapetalae</taxon>
        <taxon>rosids</taxon>
        <taxon>malvids</taxon>
        <taxon>Brassicales</taxon>
        <taxon>Brassicaceae</taxon>
        <taxon>Brassiceae</taxon>
        <taxon>Raphanus</taxon>
    </lineage>
</organism>
<evidence type="ECO:0000259" key="3">
    <source>
        <dbReference type="PROSITE" id="PS50102"/>
    </source>
</evidence>
<dbReference type="Pfam" id="PF00076">
    <property type="entry name" value="RRM_1"/>
    <property type="match status" value="1"/>
</dbReference>
<evidence type="ECO:0000313" key="4">
    <source>
        <dbReference type="Proteomes" id="UP000504610"/>
    </source>
</evidence>
<dbReference type="SUPFAM" id="SSF54928">
    <property type="entry name" value="RNA-binding domain, RBD"/>
    <property type="match status" value="1"/>
</dbReference>
<dbReference type="KEGG" id="rsz:108824109"/>
<sequence>MFFSQLSHRVYYLASPLRCIQATRGSCSSKLFVGGLNYDTNEHVLKNEFEKYGQVLNVRVICDHKSGKSKGYGFVLLDSEEAAAAALASMNNQSLEGRHIRVEYARPKRGV</sequence>
<dbReference type="InterPro" id="IPR000504">
    <property type="entry name" value="RRM_dom"/>
</dbReference>